<dbReference type="EMBL" id="JAGFOA010000007">
    <property type="protein sequence ID" value="MBO3664847.1"/>
    <property type="molecule type" value="Genomic_DNA"/>
</dbReference>
<keyword evidence="3" id="KW-0804">Transcription</keyword>
<name>A0A939TYM0_9MICO</name>
<dbReference type="InterPro" id="IPR000792">
    <property type="entry name" value="Tscrpt_reg_LuxR_C"/>
</dbReference>
<keyword evidence="1" id="KW-0805">Transcription regulation</keyword>
<gene>
    <name evidence="5" type="ORF">J5V96_15230</name>
</gene>
<dbReference type="PROSITE" id="PS50043">
    <property type="entry name" value="HTH_LUXR_2"/>
    <property type="match status" value="1"/>
</dbReference>
<dbReference type="SUPFAM" id="SSF52540">
    <property type="entry name" value="P-loop containing nucleoside triphosphate hydrolases"/>
    <property type="match status" value="1"/>
</dbReference>
<dbReference type="InterPro" id="IPR016032">
    <property type="entry name" value="Sig_transdc_resp-reg_C-effctor"/>
</dbReference>
<dbReference type="Gene3D" id="1.10.10.10">
    <property type="entry name" value="Winged helix-like DNA-binding domain superfamily/Winged helix DNA-binding domain"/>
    <property type="match status" value="1"/>
</dbReference>
<dbReference type="GO" id="GO:0006355">
    <property type="term" value="P:regulation of DNA-templated transcription"/>
    <property type="evidence" value="ECO:0007669"/>
    <property type="project" value="InterPro"/>
</dbReference>
<dbReference type="GO" id="GO:0003677">
    <property type="term" value="F:DNA binding"/>
    <property type="evidence" value="ECO:0007669"/>
    <property type="project" value="UniProtKB-KW"/>
</dbReference>
<reference evidence="5" key="1">
    <citation type="submission" date="2021-03" db="EMBL/GenBank/DDBJ databases">
        <title>Microbacterium sp. nov., a novel actinobacterium isolated from cow dung.</title>
        <authorList>
            <person name="Zhang L."/>
        </authorList>
    </citation>
    <scope>NUCLEOTIDE SEQUENCE</scope>
    <source>
        <strain evidence="5">NEAU-LLB</strain>
    </source>
</reference>
<dbReference type="Proteomes" id="UP000680132">
    <property type="component" value="Unassembled WGS sequence"/>
</dbReference>
<dbReference type="AlphaFoldDB" id="A0A939TYM0"/>
<proteinExistence type="predicted"/>
<dbReference type="CDD" id="cd06170">
    <property type="entry name" value="LuxR_C_like"/>
    <property type="match status" value="1"/>
</dbReference>
<evidence type="ECO:0000313" key="6">
    <source>
        <dbReference type="Proteomes" id="UP000680132"/>
    </source>
</evidence>
<dbReference type="PANTHER" id="PTHR44688">
    <property type="entry name" value="DNA-BINDING TRANSCRIPTIONAL ACTIVATOR DEVR_DOSR"/>
    <property type="match status" value="1"/>
</dbReference>
<accession>A0A939TYM0</accession>
<feature type="domain" description="HTH luxR-type" evidence="4">
    <location>
        <begin position="794"/>
        <end position="859"/>
    </location>
</feature>
<dbReference type="Pfam" id="PF00196">
    <property type="entry name" value="GerE"/>
    <property type="match status" value="1"/>
</dbReference>
<keyword evidence="6" id="KW-1185">Reference proteome</keyword>
<organism evidence="5 6">
    <name type="scientific">Microbacterium stercoris</name>
    <dbReference type="NCBI Taxonomy" id="2820289"/>
    <lineage>
        <taxon>Bacteria</taxon>
        <taxon>Bacillati</taxon>
        <taxon>Actinomycetota</taxon>
        <taxon>Actinomycetes</taxon>
        <taxon>Micrococcales</taxon>
        <taxon>Microbacteriaceae</taxon>
        <taxon>Microbacterium</taxon>
    </lineage>
</organism>
<sequence length="861" mass="93524">MQRRHITILGRERELAVATSVVQSGGSIDVVGTWGSGRTAFLDALCDRLGQSGWTTLRLSGVASLRQHPMAALQFPGLLPNPDMRPSIGGAAQVLHEALRDERSVIVVDDWDDLDEASWGVIKGVRHALAVPIVISRLQGRTARRTPTGLDASASDSALVIEMTPLRFEDLESVAEQVLGGPVEMGTMSRLFAKSGGVVGLMMSVLSAAVRDGRLRLVGGLWVATQDLWSPALRGVVEAQLESLTDDARDALEMIALIGSADVDTVRKLVEWSTLELLERRTLIQLIPSGSRRLVTVVPPLLVEYYRHEPVAVRRIRLTQAISEKLDPATREEILINVSSTPREAPEHDALFARLVQERLRTRRLVSGAEWRVSRDTDTVQDYVWSLMYTGAPESEVQTVLDQTDPSSGSLLSQTQFVALRARWTAHVKHDLPSALRMLEDASEAAAEYAPILTAAAIGLRCTLGSISEDDVVTLKVDDSMPSVARAALRDCQIQVLVILGRFGDARRVYREYNLDVSAALHMPATTHAHYALALFGQGEHEAGMAITTRGVQEAHSFLDIEAARAIAAAAAVGYALAGDYDPIDDLLGTLLVAGELPHFPAGPYRTLLTLASTIAARRGNIPLAERYLRELDSHFRVDGLLPAQARDWPAAQLLASAGDIDAAADLLWNSGTALWARGGRSSALLILLNAAELGPSPERLEHVARLVEQVPERLFTAQYDYLRARCEGDPDSLVAAVAELVATGRPGTALTALRRAAAIRRESGENDIAEAIDVQIAALLAALPRKSIDATRFSSSAITLSAREVEVAQLVAEGLTNPEIARRLVLSIRTVESHVHRIIRKLDLPNRQALREYIDSHLNS</sequence>
<evidence type="ECO:0000256" key="3">
    <source>
        <dbReference type="ARBA" id="ARBA00023163"/>
    </source>
</evidence>
<dbReference type="PRINTS" id="PR00038">
    <property type="entry name" value="HTHLUXR"/>
</dbReference>
<dbReference type="PANTHER" id="PTHR44688:SF16">
    <property type="entry name" value="DNA-BINDING TRANSCRIPTIONAL ACTIVATOR DEVR_DOSR"/>
    <property type="match status" value="1"/>
</dbReference>
<comment type="caution">
    <text evidence="5">The sequence shown here is derived from an EMBL/GenBank/DDBJ whole genome shotgun (WGS) entry which is preliminary data.</text>
</comment>
<dbReference type="InterPro" id="IPR027417">
    <property type="entry name" value="P-loop_NTPase"/>
</dbReference>
<dbReference type="SUPFAM" id="SSF46894">
    <property type="entry name" value="C-terminal effector domain of the bipartite response regulators"/>
    <property type="match status" value="1"/>
</dbReference>
<dbReference type="InterPro" id="IPR036388">
    <property type="entry name" value="WH-like_DNA-bd_sf"/>
</dbReference>
<dbReference type="SMART" id="SM00421">
    <property type="entry name" value="HTH_LUXR"/>
    <property type="match status" value="1"/>
</dbReference>
<dbReference type="RefSeq" id="WP_208504957.1">
    <property type="nucleotide sequence ID" value="NZ_JAGFOA010000007.1"/>
</dbReference>
<protein>
    <recommendedName>
        <fullName evidence="4">HTH luxR-type domain-containing protein</fullName>
    </recommendedName>
</protein>
<evidence type="ECO:0000259" key="4">
    <source>
        <dbReference type="PROSITE" id="PS50043"/>
    </source>
</evidence>
<evidence type="ECO:0000313" key="5">
    <source>
        <dbReference type="EMBL" id="MBO3664847.1"/>
    </source>
</evidence>
<dbReference type="PROSITE" id="PS00622">
    <property type="entry name" value="HTH_LUXR_1"/>
    <property type="match status" value="1"/>
</dbReference>
<keyword evidence="2" id="KW-0238">DNA-binding</keyword>
<evidence type="ECO:0000256" key="1">
    <source>
        <dbReference type="ARBA" id="ARBA00023015"/>
    </source>
</evidence>
<evidence type="ECO:0000256" key="2">
    <source>
        <dbReference type="ARBA" id="ARBA00023125"/>
    </source>
</evidence>